<dbReference type="Gene3D" id="3.20.20.120">
    <property type="entry name" value="Enolase-like C-terminal domain"/>
    <property type="match status" value="1"/>
</dbReference>
<evidence type="ECO:0000256" key="3">
    <source>
        <dbReference type="ARBA" id="ARBA00012058"/>
    </source>
</evidence>
<evidence type="ECO:0000256" key="6">
    <source>
        <dbReference type="ARBA" id="ARBA00023152"/>
    </source>
</evidence>
<comment type="similarity">
    <text evidence="2">Belongs to the enolase family.</text>
</comment>
<name>A0A927DJ62_9ENTR</name>
<evidence type="ECO:0000259" key="8">
    <source>
        <dbReference type="Pfam" id="PF00113"/>
    </source>
</evidence>
<accession>A0A927DJ62</accession>
<evidence type="ECO:0000256" key="4">
    <source>
        <dbReference type="ARBA" id="ARBA00017068"/>
    </source>
</evidence>
<dbReference type="EMBL" id="JACXTA010000018">
    <property type="protein sequence ID" value="MBD3707665.1"/>
    <property type="molecule type" value="Genomic_DNA"/>
</dbReference>
<organism evidence="9 10">
    <name type="scientific">Enterobacter hormaechei</name>
    <dbReference type="NCBI Taxonomy" id="158836"/>
    <lineage>
        <taxon>Bacteria</taxon>
        <taxon>Pseudomonadati</taxon>
        <taxon>Pseudomonadota</taxon>
        <taxon>Gammaproteobacteria</taxon>
        <taxon>Enterobacterales</taxon>
        <taxon>Enterobacteriaceae</taxon>
        <taxon>Enterobacter</taxon>
        <taxon>Enterobacter cloacae complex</taxon>
    </lineage>
</organism>
<evidence type="ECO:0000256" key="1">
    <source>
        <dbReference type="ARBA" id="ARBA00005031"/>
    </source>
</evidence>
<gene>
    <name evidence="9" type="ORF">IE983_25555</name>
</gene>
<dbReference type="SUPFAM" id="SSF51604">
    <property type="entry name" value="Enolase C-terminal domain-like"/>
    <property type="match status" value="1"/>
</dbReference>
<dbReference type="EC" id="4.2.1.11" evidence="3"/>
<dbReference type="Pfam" id="PF00113">
    <property type="entry name" value="Enolase_C"/>
    <property type="match status" value="1"/>
</dbReference>
<comment type="caution">
    <text evidence="9">The sequence shown here is derived from an EMBL/GenBank/DDBJ whole genome shotgun (WGS) entry which is preliminary data.</text>
</comment>
<dbReference type="InterPro" id="IPR020810">
    <property type="entry name" value="Enolase_C"/>
</dbReference>
<keyword evidence="6" id="KW-0324">Glycolysis</keyword>
<dbReference type="InterPro" id="IPR036849">
    <property type="entry name" value="Enolase-like_C_sf"/>
</dbReference>
<dbReference type="GO" id="GO:0006096">
    <property type="term" value="P:glycolytic process"/>
    <property type="evidence" value="ECO:0007669"/>
    <property type="project" value="UniProtKB-KW"/>
</dbReference>
<evidence type="ECO:0000313" key="10">
    <source>
        <dbReference type="Proteomes" id="UP000655273"/>
    </source>
</evidence>
<evidence type="ECO:0000313" key="9">
    <source>
        <dbReference type="EMBL" id="MBD3707665.1"/>
    </source>
</evidence>
<evidence type="ECO:0000256" key="7">
    <source>
        <dbReference type="ARBA" id="ARBA00023239"/>
    </source>
</evidence>
<sequence>MPLPEIEIFGGGAHASYASTVQDVMVIAPGAENYQHALCIGAEIFQRIKNHTGEGRKTDRAL</sequence>
<protein>
    <recommendedName>
        <fullName evidence="4">Enolase</fullName>
        <ecNumber evidence="3">4.2.1.11</ecNumber>
    </recommendedName>
</protein>
<keyword evidence="5" id="KW-0964">Secreted</keyword>
<evidence type="ECO:0000256" key="2">
    <source>
        <dbReference type="ARBA" id="ARBA00009604"/>
    </source>
</evidence>
<dbReference type="GO" id="GO:0004634">
    <property type="term" value="F:phosphopyruvate hydratase activity"/>
    <property type="evidence" value="ECO:0007669"/>
    <property type="project" value="UniProtKB-EC"/>
</dbReference>
<evidence type="ECO:0000256" key="5">
    <source>
        <dbReference type="ARBA" id="ARBA00022525"/>
    </source>
</evidence>
<reference evidence="9" key="1">
    <citation type="submission" date="2020-07" db="EMBL/GenBank/DDBJ databases">
        <title>Clinical and genomic characterization of carbapenemase-producing Enterobacterales causing secondary infections during the COVID-19 crisis at a New York City hospital.</title>
        <authorList>
            <person name="Gomez-Simmonds A."/>
            <person name="Annavajhala M.K."/>
            <person name="Uhlemann A.-C."/>
        </authorList>
    </citation>
    <scope>NUCLEOTIDE SEQUENCE</scope>
    <source>
        <strain evidence="9">NK1396</strain>
    </source>
</reference>
<dbReference type="Proteomes" id="UP000655273">
    <property type="component" value="Unassembled WGS sequence"/>
</dbReference>
<dbReference type="AlphaFoldDB" id="A0A927DJ62"/>
<proteinExistence type="inferred from homology"/>
<comment type="pathway">
    <text evidence="1">Carbohydrate degradation; glycolysis; pyruvate from D-glyceraldehyde 3-phosphate: step 4/5.</text>
</comment>
<feature type="domain" description="Enolase C-terminal TIM barrel" evidence="8">
    <location>
        <begin position="1"/>
        <end position="52"/>
    </location>
</feature>
<keyword evidence="7" id="KW-0456">Lyase</keyword>